<sequence>MHKFLFAVCLGFSLSANAQFEDVNAVAEDLIFLTEKYISPAAEASAYQASGGWFSNFTPKKLWDVEVSLQFNALLIPKKAKTFLIDEAELQNISVQGSQTFAYSPTALGGDNVQVLEGSINGEVFEFDAPEGINDSSVKHGQIQAAVGLWKQTNLIVRYAPNIKINKTKYQSFGVGLSHHLNQWINPLKNSSYNFGVLVNYSNYKVNDDFNEADLILGTINSIAVSGTSFGGSFVASKSIKQFDFSTAIGFMSSKFEYSVGGEGDLLLQILNDSLEGLEASKTNFKADVNVNYRIKDFSINTMLTFGDYTNLNFGINYNIN</sequence>
<organism evidence="2 3">
    <name type="scientific">Aurantibacter aestuarii</name>
    <dbReference type="NCBI Taxonomy" id="1266046"/>
    <lineage>
        <taxon>Bacteria</taxon>
        <taxon>Pseudomonadati</taxon>
        <taxon>Bacteroidota</taxon>
        <taxon>Flavobacteriia</taxon>
        <taxon>Flavobacteriales</taxon>
        <taxon>Flavobacteriaceae</taxon>
        <taxon>Aurantibacter</taxon>
    </lineage>
</organism>
<feature type="signal peptide" evidence="1">
    <location>
        <begin position="1"/>
        <end position="18"/>
    </location>
</feature>
<evidence type="ECO:0008006" key="4">
    <source>
        <dbReference type="Google" id="ProtNLM"/>
    </source>
</evidence>
<evidence type="ECO:0000313" key="3">
    <source>
        <dbReference type="Proteomes" id="UP000238426"/>
    </source>
</evidence>
<protein>
    <recommendedName>
        <fullName evidence="4">DUF3078 domain-containing protein</fullName>
    </recommendedName>
</protein>
<feature type="chain" id="PRO_5015445598" description="DUF3078 domain-containing protein" evidence="1">
    <location>
        <begin position="19"/>
        <end position="321"/>
    </location>
</feature>
<keyword evidence="1" id="KW-0732">Signal</keyword>
<dbReference type="RefSeq" id="WP_106462042.1">
    <property type="nucleotide sequence ID" value="NZ_PXOQ01000006.1"/>
</dbReference>
<dbReference type="InterPro" id="IPR046495">
    <property type="entry name" value="DUF6588"/>
</dbReference>
<keyword evidence="3" id="KW-1185">Reference proteome</keyword>
<dbReference type="Proteomes" id="UP000238426">
    <property type="component" value="Unassembled WGS sequence"/>
</dbReference>
<dbReference type="AlphaFoldDB" id="A0A2T1NG54"/>
<evidence type="ECO:0000313" key="2">
    <source>
        <dbReference type="EMBL" id="PSG91755.1"/>
    </source>
</evidence>
<gene>
    <name evidence="2" type="ORF">C7H52_01165</name>
</gene>
<dbReference type="OrthoDB" id="1420433at2"/>
<name>A0A2T1NG54_9FLAO</name>
<evidence type="ECO:0000256" key="1">
    <source>
        <dbReference type="SAM" id="SignalP"/>
    </source>
</evidence>
<accession>A0A2T1NG54</accession>
<comment type="caution">
    <text evidence="2">The sequence shown here is derived from an EMBL/GenBank/DDBJ whole genome shotgun (WGS) entry which is preliminary data.</text>
</comment>
<reference evidence="2 3" key="1">
    <citation type="submission" date="2018-03" db="EMBL/GenBank/DDBJ databases">
        <title>Mesoflavibacter sp. HG37 and Mesoflavibacter sp. HG96 sp.nov., two marine bacteria isolated from seawater of Western Pacific Ocean.</title>
        <authorList>
            <person name="Cheng H."/>
            <person name="Wu Y.-H."/>
            <person name="Guo L.-L."/>
            <person name="Xu X.-W."/>
        </authorList>
    </citation>
    <scope>NUCLEOTIDE SEQUENCE [LARGE SCALE GENOMIC DNA]</scope>
    <source>
        <strain evidence="2 3">KCTC 32269</strain>
    </source>
</reference>
<dbReference type="EMBL" id="PXOQ01000006">
    <property type="protein sequence ID" value="PSG91755.1"/>
    <property type="molecule type" value="Genomic_DNA"/>
</dbReference>
<proteinExistence type="predicted"/>
<dbReference type="Pfam" id="PF20230">
    <property type="entry name" value="DUF6588"/>
    <property type="match status" value="1"/>
</dbReference>